<evidence type="ECO:0000313" key="3">
    <source>
        <dbReference type="Proteomes" id="UP000719766"/>
    </source>
</evidence>
<dbReference type="Gene3D" id="1.20.1260.10">
    <property type="match status" value="1"/>
</dbReference>
<dbReference type="SUPFAM" id="SSF47240">
    <property type="entry name" value="Ferritin-like"/>
    <property type="match status" value="1"/>
</dbReference>
<dbReference type="EMBL" id="JABBWE010000048">
    <property type="protein sequence ID" value="KAG1790684.1"/>
    <property type="molecule type" value="Genomic_DNA"/>
</dbReference>
<organism evidence="2 3">
    <name type="scientific">Suillus plorans</name>
    <dbReference type="NCBI Taxonomy" id="116603"/>
    <lineage>
        <taxon>Eukaryota</taxon>
        <taxon>Fungi</taxon>
        <taxon>Dikarya</taxon>
        <taxon>Basidiomycota</taxon>
        <taxon>Agaricomycotina</taxon>
        <taxon>Agaricomycetes</taxon>
        <taxon>Agaricomycetidae</taxon>
        <taxon>Boletales</taxon>
        <taxon>Suillineae</taxon>
        <taxon>Suillaceae</taxon>
        <taxon>Suillus</taxon>
    </lineage>
</organism>
<keyword evidence="3" id="KW-1185">Reference proteome</keyword>
<accession>A0A9P7DFN3</accession>
<dbReference type="InterPro" id="IPR012347">
    <property type="entry name" value="Ferritin-like"/>
</dbReference>
<sequence>MVFTSLYSLCGAGFALLQLLAPVTARPVARSTSSSTLLALQFANVLEQLESTFYAQALQKFNQSDFTAAGFASAQIPLQQFQAIFKDESTHTTTLQSAINSLGGKTVSNCTFNVASLLTDVPTMVAAARLVENVGVSAYLGALTLINDTVLSTAAATIMTVEARHQTILNVLAGATAIPQAFDVALNPSEILALTGGLISGCNLGIPANVPLRVNNSGSIQAGTKLTFTSAALNGTIPIEELSCQFLAGGFPVAISQPLSNCSVPANVTGPLLVFVTNSSQPLANNIRDAATSTIVAGPTLIFIDNQQDALAIAARPGLNSTVAPSGTSNPITSSTTITLTPVTSSTTSGPVTSTVMSTLTPATSSRAMSGTVTLTMASTSTPATLSKAASVTSTVTIVPTTVSNDWTAVTKTISPSEASGILASAVPSMSSG</sequence>
<protein>
    <submittedName>
        <fullName evidence="2">Ferritin-like domain-containing protein</fullName>
    </submittedName>
</protein>
<dbReference type="CDD" id="cd00657">
    <property type="entry name" value="Ferritin_like"/>
    <property type="match status" value="1"/>
</dbReference>
<dbReference type="Proteomes" id="UP000719766">
    <property type="component" value="Unassembled WGS sequence"/>
</dbReference>
<evidence type="ECO:0000313" key="2">
    <source>
        <dbReference type="EMBL" id="KAG1790684.1"/>
    </source>
</evidence>
<comment type="caution">
    <text evidence="2">The sequence shown here is derived from an EMBL/GenBank/DDBJ whole genome shotgun (WGS) entry which is preliminary data.</text>
</comment>
<proteinExistence type="predicted"/>
<dbReference type="InterPro" id="IPR009078">
    <property type="entry name" value="Ferritin-like_SF"/>
</dbReference>
<dbReference type="OrthoDB" id="1001765at2759"/>
<keyword evidence="1" id="KW-0732">Signal</keyword>
<feature type="chain" id="PRO_5040451450" evidence="1">
    <location>
        <begin position="26"/>
        <end position="433"/>
    </location>
</feature>
<evidence type="ECO:0000256" key="1">
    <source>
        <dbReference type="SAM" id="SignalP"/>
    </source>
</evidence>
<feature type="signal peptide" evidence="1">
    <location>
        <begin position="1"/>
        <end position="25"/>
    </location>
</feature>
<dbReference type="Pfam" id="PF13668">
    <property type="entry name" value="Ferritin_2"/>
    <property type="match status" value="1"/>
</dbReference>
<name>A0A9P7DFN3_9AGAM</name>
<dbReference type="GeneID" id="64598968"/>
<gene>
    <name evidence="2" type="ORF">HD556DRAFT_1433256</name>
</gene>
<dbReference type="RefSeq" id="XP_041157638.1">
    <property type="nucleotide sequence ID" value="XM_041305204.1"/>
</dbReference>
<reference evidence="2" key="1">
    <citation type="journal article" date="2020" name="New Phytol.">
        <title>Comparative genomics reveals dynamic genome evolution in host specialist ectomycorrhizal fungi.</title>
        <authorList>
            <person name="Lofgren L.A."/>
            <person name="Nguyen N.H."/>
            <person name="Vilgalys R."/>
            <person name="Ruytinx J."/>
            <person name="Liao H.L."/>
            <person name="Branco S."/>
            <person name="Kuo A."/>
            <person name="LaButti K."/>
            <person name="Lipzen A."/>
            <person name="Andreopoulos W."/>
            <person name="Pangilinan J."/>
            <person name="Riley R."/>
            <person name="Hundley H."/>
            <person name="Na H."/>
            <person name="Barry K."/>
            <person name="Grigoriev I.V."/>
            <person name="Stajich J.E."/>
            <person name="Kennedy P.G."/>
        </authorList>
    </citation>
    <scope>NUCLEOTIDE SEQUENCE</scope>
    <source>
        <strain evidence="2">S12</strain>
    </source>
</reference>
<dbReference type="AlphaFoldDB" id="A0A9P7DFN3"/>